<name>A0A2X2XJG1_CITKO</name>
<reference evidence="1 2" key="1">
    <citation type="submission" date="2018-06" db="EMBL/GenBank/DDBJ databases">
        <authorList>
            <consortium name="Pathogen Informatics"/>
            <person name="Doyle S."/>
        </authorList>
    </citation>
    <scope>NUCLEOTIDE SEQUENCE [LARGE SCALE GENOMIC DNA]</scope>
    <source>
        <strain evidence="1 2">NCTC10786</strain>
    </source>
</reference>
<dbReference type="NCBIfam" id="TIGR03034">
    <property type="entry name" value="YPO3983 family protein"/>
    <property type="match status" value="1"/>
</dbReference>
<evidence type="ECO:0000313" key="2">
    <source>
        <dbReference type="Proteomes" id="UP000251584"/>
    </source>
</evidence>
<sequence>MSNDMYLLMSLPREIFATSHRFEDYHIDDMQYGDLDDWDFDTLGLKDISARVDPFRCLQFDMMTTFNSQALDFGHQQPQGRPISRQHCADILFDEMKELSAQFAKGLYSPIIGELIDHFHYGNGQPWFGELLNRAYADVIRGAGTNDVLMKVQKAINGRLYSKRQVILDYNFFMELKTAIKRDSRLPKFNRFIDRFNGLGVSVHDIYAQQIRLVRFQRYAMSWEGLLSFKGQDHFGLGKEDITNMLYKNFRFFRIWFFLQRHRDYAYRPFLTNFSAHVCIEGNA</sequence>
<dbReference type="EMBL" id="UAVY01000002">
    <property type="protein sequence ID" value="SQB25899.1"/>
    <property type="molecule type" value="Genomic_DNA"/>
</dbReference>
<dbReference type="Proteomes" id="UP000251584">
    <property type="component" value="Unassembled WGS sequence"/>
</dbReference>
<organism evidence="1 2">
    <name type="scientific">Citrobacter koseri</name>
    <name type="common">Citrobacter diversus</name>
    <dbReference type="NCBI Taxonomy" id="545"/>
    <lineage>
        <taxon>Bacteria</taxon>
        <taxon>Pseudomonadati</taxon>
        <taxon>Pseudomonadota</taxon>
        <taxon>Gammaproteobacteria</taxon>
        <taxon>Enterobacterales</taxon>
        <taxon>Enterobacteriaceae</taxon>
        <taxon>Citrobacter</taxon>
    </lineage>
</organism>
<evidence type="ECO:0000313" key="1">
    <source>
        <dbReference type="EMBL" id="SQB25899.1"/>
    </source>
</evidence>
<gene>
    <name evidence="1" type="ORF">NCTC10786_01591</name>
</gene>
<protein>
    <submittedName>
        <fullName evidence="1">Protein of uncharacterized function (DUF3289)</fullName>
    </submittedName>
</protein>
<dbReference type="AlphaFoldDB" id="A0A2X2XJG1"/>
<accession>A0A2X2XJG1</accession>
<dbReference type="InterPro" id="IPR017483">
    <property type="entry name" value="CHP03034"/>
</dbReference>
<proteinExistence type="predicted"/>
<dbReference type="Pfam" id="PF11692">
    <property type="entry name" value="DUF3289"/>
    <property type="match status" value="1"/>
</dbReference>